<proteinExistence type="inferred from homology"/>
<dbReference type="EMBL" id="SOCP01000009">
    <property type="protein sequence ID" value="TDV47958.1"/>
    <property type="molecule type" value="Genomic_DNA"/>
</dbReference>
<dbReference type="PANTHER" id="PTHR48050">
    <property type="entry name" value="STEROL 3-BETA-GLUCOSYLTRANSFERASE"/>
    <property type="match status" value="1"/>
</dbReference>
<dbReference type="OrthoDB" id="6620093at2"/>
<reference evidence="4 5" key="1">
    <citation type="submission" date="2019-03" db="EMBL/GenBank/DDBJ databases">
        <title>Genomic Encyclopedia of Archaeal and Bacterial Type Strains, Phase II (KMG-II): from individual species to whole genera.</title>
        <authorList>
            <person name="Goeker M."/>
        </authorList>
    </citation>
    <scope>NUCLEOTIDE SEQUENCE [LARGE SCALE GENOMIC DNA]</scope>
    <source>
        <strain evidence="4 5">DSM 45499</strain>
    </source>
</reference>
<dbReference type="Gene3D" id="3.40.50.2000">
    <property type="entry name" value="Glycogen Phosphorylase B"/>
    <property type="match status" value="2"/>
</dbReference>
<name>A0A4R7VFY9_9PSEU</name>
<keyword evidence="5" id="KW-1185">Reference proteome</keyword>
<comment type="caution">
    <text evidence="4">The sequence shown here is derived from an EMBL/GenBank/DDBJ whole genome shotgun (WGS) entry which is preliminary data.</text>
</comment>
<sequence length="404" mass="42070">MGRHALFLAIPAHGHMRPALAVAGELVSRGWRVSVLATDEFAGMVTAAGADVVPYTTQMSQWLGPGRAGNADPDADSLAWSRVLFFIEGAHLVEKARERFDDDPPDVVVYDMAVAHAGRALGQLWHRPTIQSTPSFGSNARYSQVDVVLASAGVGPGHPALAELRRMAGEFAARYDLADAPDDLVSWAADHAIVYLPRQFQVASAGFGDGVGFVGPCLGTEDRAGDWAPPPDGRPVVVVSMGTTVNGGVELFRQCRDAFADQPWHVVMTLGGTDPAALGAIPTNIEVRAWIPQLAVLGHAAVFVTSGGLGSVAMALHEGVPMVVVPRIPECRVIARRVAALGLGTVVPPGEATGPRLRDAVAALLADGDTARRVAAMREHTRAAGGATAAAALVEARSAVHAGG</sequence>
<evidence type="ECO:0000313" key="5">
    <source>
        <dbReference type="Proteomes" id="UP000294927"/>
    </source>
</evidence>
<dbReference type="GO" id="GO:0008194">
    <property type="term" value="F:UDP-glycosyltransferase activity"/>
    <property type="evidence" value="ECO:0007669"/>
    <property type="project" value="InterPro"/>
</dbReference>
<dbReference type="InterPro" id="IPR006326">
    <property type="entry name" value="UDPGT_MGT-like"/>
</dbReference>
<evidence type="ECO:0000259" key="3">
    <source>
        <dbReference type="Pfam" id="PF06722"/>
    </source>
</evidence>
<dbReference type="Pfam" id="PF06722">
    <property type="entry name" value="EryCIII-like_C"/>
    <property type="match status" value="1"/>
</dbReference>
<gene>
    <name evidence="4" type="ORF">CLV71_109193</name>
</gene>
<accession>A0A4R7VFY9</accession>
<dbReference type="NCBIfam" id="TIGR01426">
    <property type="entry name" value="MGT"/>
    <property type="match status" value="1"/>
</dbReference>
<dbReference type="InterPro" id="IPR002213">
    <property type="entry name" value="UDP_glucos_trans"/>
</dbReference>
<dbReference type="AlphaFoldDB" id="A0A4R7VFY9"/>
<dbReference type="CDD" id="cd03784">
    <property type="entry name" value="GT1_Gtf-like"/>
    <property type="match status" value="1"/>
</dbReference>
<dbReference type="GO" id="GO:0016758">
    <property type="term" value="F:hexosyltransferase activity"/>
    <property type="evidence" value="ECO:0007669"/>
    <property type="project" value="InterPro"/>
</dbReference>
<dbReference type="InterPro" id="IPR010610">
    <property type="entry name" value="EryCIII-like_C"/>
</dbReference>
<protein>
    <submittedName>
        <fullName evidence="4">MGT family glycosyltransferase</fullName>
    </submittedName>
</protein>
<evidence type="ECO:0000256" key="1">
    <source>
        <dbReference type="ARBA" id="ARBA00009995"/>
    </source>
</evidence>
<organism evidence="4 5">
    <name type="scientific">Actinophytocola oryzae</name>
    <dbReference type="NCBI Taxonomy" id="502181"/>
    <lineage>
        <taxon>Bacteria</taxon>
        <taxon>Bacillati</taxon>
        <taxon>Actinomycetota</taxon>
        <taxon>Actinomycetes</taxon>
        <taxon>Pseudonocardiales</taxon>
        <taxon>Pseudonocardiaceae</taxon>
    </lineage>
</organism>
<comment type="similarity">
    <text evidence="1">Belongs to the UDP-glycosyltransferase family.</text>
</comment>
<dbReference type="RefSeq" id="WP_133905239.1">
    <property type="nucleotide sequence ID" value="NZ_SOCP01000009.1"/>
</dbReference>
<dbReference type="InterPro" id="IPR050426">
    <property type="entry name" value="Glycosyltransferase_28"/>
</dbReference>
<evidence type="ECO:0000313" key="4">
    <source>
        <dbReference type="EMBL" id="TDV47958.1"/>
    </source>
</evidence>
<dbReference type="GO" id="GO:0017000">
    <property type="term" value="P:antibiotic biosynthetic process"/>
    <property type="evidence" value="ECO:0007669"/>
    <property type="project" value="UniProtKB-ARBA"/>
</dbReference>
<dbReference type="PANTHER" id="PTHR48050:SF13">
    <property type="entry name" value="STEROL 3-BETA-GLUCOSYLTRANSFERASE UGT80A2"/>
    <property type="match status" value="1"/>
</dbReference>
<evidence type="ECO:0000256" key="2">
    <source>
        <dbReference type="ARBA" id="ARBA00022679"/>
    </source>
</evidence>
<dbReference type="FunFam" id="3.40.50.2000:FF:000072">
    <property type="entry name" value="Glycosyl transferase"/>
    <property type="match status" value="1"/>
</dbReference>
<dbReference type="SUPFAM" id="SSF53756">
    <property type="entry name" value="UDP-Glycosyltransferase/glycogen phosphorylase"/>
    <property type="match status" value="1"/>
</dbReference>
<dbReference type="Proteomes" id="UP000294927">
    <property type="component" value="Unassembled WGS sequence"/>
</dbReference>
<keyword evidence="2 4" id="KW-0808">Transferase</keyword>
<feature type="domain" description="Erythromycin biosynthesis protein CIII-like C-terminal" evidence="3">
    <location>
        <begin position="265"/>
        <end position="383"/>
    </location>
</feature>